<protein>
    <submittedName>
        <fullName evidence="5">Serine-rich adhesin for platelets</fullName>
    </submittedName>
</protein>
<feature type="compositionally biased region" description="Polar residues" evidence="1">
    <location>
        <begin position="597"/>
        <end position="612"/>
    </location>
</feature>
<evidence type="ECO:0000256" key="2">
    <source>
        <dbReference type="SAM" id="Phobius"/>
    </source>
</evidence>
<feature type="compositionally biased region" description="Polar residues" evidence="1">
    <location>
        <begin position="870"/>
        <end position="886"/>
    </location>
</feature>
<sequence length="897" mass="95795">MVKSLGLFLPWVFLLSVFAQTPSGPCEDTLTSVTMEVSSVLLSTICRDNSTTYLVLTCGTSRWEESIRGFCSSFDLNIAQAKMSHVLETPVLSLQMIKGGETLDAARVLVLGADQLGRHKISVWGHHNTRFVLSISRVCSGGLDNVMRKSLSSTDRADNSISNDGLRHKPNASLFEPQVPTISARNIGKPEDFFGKSEVSKKLPSGRASAEVVNEADVIQDSRSKQSQSRNESMPRVGPKRDRGSTTPSSLAIAKLQWMEKKRVEFERRMESFRNFVPSSETGASDSDRPQQDSPQTRDYSSLSLDSVHLRPNSSHLSYREQYFLQEEKQSRMENLKKSKSRFHKANPSGNVHTLNERKMQANVKSDPVELSSGLAGDVQNDQGIQEPIMDSQKVDETNLSVDKSIHSQVGPFKTFPDSESLNSTNLLPEEPVAFVNDTDSAALDISKMTDSRVSSSVNVSLVPSVAIVPLVTSSVESENPSSSRDRAALTPLVLSLPMSEIRTRETVGDSLGPAAFIPSLVPSAIQASQEVESSPTSLVVNIITPSVTAEAIFGINSSEDGNDAGDSLSSNVGAAQSTEPPVTSPAISASIAPSFSDKSSVLNSVSPNTQATPPPFSKPTVLPNVQVPSTAAPVKPAPSIPPSSWQHAKPSVAPLPRVNTNTVPGTSEVAPNKISPSPTVYTPPPTTQSPPDPKLSTSAGSNIEQTFPPSLVPSTSASLIGNLQQASNPTPPPSSFRGVDVFVSSEDFLEASDTPALLPQPSQTTTMFSNNGLASKEITDSITANQPRDSFTSATDSVSTVTLASGSTSSSSSNDGENEDEDDLGGDALWPVIAALVVGIPSVVVFGIAITVIHRRRRPNPQKFFSMKTLRTPQSGSRDSNTPRSSMAAARSSVEV</sequence>
<feature type="signal peptide" evidence="3">
    <location>
        <begin position="1"/>
        <end position="19"/>
    </location>
</feature>
<evidence type="ECO:0000256" key="1">
    <source>
        <dbReference type="SAM" id="MobiDB-lite"/>
    </source>
</evidence>
<organism evidence="4 5">
    <name type="scientific">Aplysia californica</name>
    <name type="common">California sea hare</name>
    <dbReference type="NCBI Taxonomy" id="6500"/>
    <lineage>
        <taxon>Eukaryota</taxon>
        <taxon>Metazoa</taxon>
        <taxon>Spiralia</taxon>
        <taxon>Lophotrochozoa</taxon>
        <taxon>Mollusca</taxon>
        <taxon>Gastropoda</taxon>
        <taxon>Heterobranchia</taxon>
        <taxon>Euthyneura</taxon>
        <taxon>Tectipleura</taxon>
        <taxon>Aplysiida</taxon>
        <taxon>Aplysioidea</taxon>
        <taxon>Aplysiidae</taxon>
        <taxon>Aplysia</taxon>
    </lineage>
</organism>
<evidence type="ECO:0000256" key="3">
    <source>
        <dbReference type="SAM" id="SignalP"/>
    </source>
</evidence>
<feature type="compositionally biased region" description="Polar residues" evidence="1">
    <location>
        <begin position="568"/>
        <end position="582"/>
    </location>
</feature>
<feature type="compositionally biased region" description="Polar residues" evidence="1">
    <location>
        <begin position="152"/>
        <end position="163"/>
    </location>
</feature>
<feature type="region of interest" description="Disordered" evidence="1">
    <location>
        <begin position="275"/>
        <end position="306"/>
    </location>
</feature>
<feature type="compositionally biased region" description="Basic and acidic residues" evidence="1">
    <location>
        <begin position="188"/>
        <end position="201"/>
    </location>
</feature>
<feature type="compositionally biased region" description="Polar residues" evidence="1">
    <location>
        <begin position="787"/>
        <end position="797"/>
    </location>
</feature>
<reference evidence="5" key="1">
    <citation type="submission" date="2025-08" db="UniProtKB">
        <authorList>
            <consortium name="RefSeq"/>
        </authorList>
    </citation>
    <scope>IDENTIFICATION</scope>
</reference>
<keyword evidence="2" id="KW-0812">Transmembrane</keyword>
<evidence type="ECO:0000313" key="5">
    <source>
        <dbReference type="RefSeq" id="XP_005093988.1"/>
    </source>
</evidence>
<gene>
    <name evidence="5" type="primary">LOC101850786</name>
</gene>
<feature type="compositionally biased region" description="Polar residues" evidence="1">
    <location>
        <begin position="292"/>
        <end position="305"/>
    </location>
</feature>
<dbReference type="Proteomes" id="UP000694888">
    <property type="component" value="Unplaced"/>
</dbReference>
<keyword evidence="2" id="KW-0472">Membrane</keyword>
<feature type="region of interest" description="Disordered" evidence="1">
    <location>
        <begin position="864"/>
        <end position="897"/>
    </location>
</feature>
<feature type="compositionally biased region" description="Polar residues" evidence="1">
    <location>
        <begin position="696"/>
        <end position="708"/>
    </location>
</feature>
<feature type="region of interest" description="Disordered" evidence="1">
    <location>
        <begin position="559"/>
        <end position="708"/>
    </location>
</feature>
<feature type="transmembrane region" description="Helical" evidence="2">
    <location>
        <begin position="829"/>
        <end position="854"/>
    </location>
</feature>
<feature type="region of interest" description="Disordered" evidence="1">
    <location>
        <begin position="152"/>
        <end position="251"/>
    </location>
</feature>
<keyword evidence="2" id="KW-1133">Transmembrane helix</keyword>
<feature type="compositionally biased region" description="Low complexity" evidence="1">
    <location>
        <begin position="798"/>
        <end position="816"/>
    </location>
</feature>
<accession>A0ABM0JHU7</accession>
<feature type="region of interest" description="Disordered" evidence="1">
    <location>
        <begin position="787"/>
        <end position="825"/>
    </location>
</feature>
<proteinExistence type="predicted"/>
<dbReference type="GeneID" id="101850786"/>
<keyword evidence="4" id="KW-1185">Reference proteome</keyword>
<feature type="compositionally biased region" description="Pro residues" evidence="1">
    <location>
        <begin position="682"/>
        <end position="694"/>
    </location>
</feature>
<keyword evidence="3" id="KW-0732">Signal</keyword>
<feature type="chain" id="PRO_5045471318" evidence="3">
    <location>
        <begin position="20"/>
        <end position="897"/>
    </location>
</feature>
<feature type="compositionally biased region" description="Low complexity" evidence="1">
    <location>
        <begin position="585"/>
        <end position="595"/>
    </location>
</feature>
<dbReference type="RefSeq" id="XP_005093988.1">
    <property type="nucleotide sequence ID" value="XM_005093931.2"/>
</dbReference>
<evidence type="ECO:0000313" key="4">
    <source>
        <dbReference type="Proteomes" id="UP000694888"/>
    </source>
</evidence>
<name>A0ABM0JHU7_APLCA</name>